<dbReference type="GO" id="GO:0005789">
    <property type="term" value="C:endoplasmic reticulum membrane"/>
    <property type="evidence" value="ECO:0007669"/>
    <property type="project" value="UniProtKB-SubCell"/>
</dbReference>
<feature type="transmembrane region" description="Helical" evidence="11">
    <location>
        <begin position="189"/>
        <end position="207"/>
    </location>
</feature>
<evidence type="ECO:0000256" key="9">
    <source>
        <dbReference type="ARBA" id="ARBA00023136"/>
    </source>
</evidence>
<keyword evidence="9 11" id="KW-0472">Membrane</keyword>
<dbReference type="OrthoDB" id="10066429at2759"/>
<sequence>FSLCFRLTKCFVDTDWRVELKSKKKETTEDKDAEDTSSRREAEDLAIITVLGFFNRPTFLFFAFPALLAFAIKDHHLGHYSLWNVTGRLAMFAPAALSAMFMVSALDTLFYRGQESLSKGPVLTPMNFIAYNLNPRNLALHGIHKPWTHFAVNLPLLFGILPFVAMYVMARNWIPAIWKETALKVERRVDYVMMASFLFPVLILTLFKHQEPRFLIPVLFPLVYVAHDKFFKPGVLSKVLLGSWIVSNVLLTYFYGVMHQAGIPPMLIYVSRNLQRTGQGLHLISTYSYSMPQFLLANPRGSGFPIHTYDLGSTDLDQVIEFACGFHDALPALVAMPGSMTERHLVSGNGTCADSGLWKVASSVSRKYGVVGHPGVQFCQQASFSPHLTTEFLPVISNVTFGEVFRAVEQLRLDLFLIKCS</sequence>
<dbReference type="AlphaFoldDB" id="A0A7R9C257"/>
<evidence type="ECO:0000256" key="8">
    <source>
        <dbReference type="ARBA" id="ARBA00022989"/>
    </source>
</evidence>
<accession>A0A7R9C257</accession>
<evidence type="ECO:0000256" key="1">
    <source>
        <dbReference type="ARBA" id="ARBA00004477"/>
    </source>
</evidence>
<evidence type="ECO:0000256" key="2">
    <source>
        <dbReference type="ARBA" id="ARBA00004687"/>
    </source>
</evidence>
<dbReference type="PANTHER" id="PTHR22760:SF3">
    <property type="entry name" value="GPI MANNOSYLTRANSFERASE 4"/>
    <property type="match status" value="1"/>
</dbReference>
<feature type="transmembrane region" description="Helical" evidence="11">
    <location>
        <begin position="45"/>
        <end position="72"/>
    </location>
</feature>
<dbReference type="Proteomes" id="UP000678499">
    <property type="component" value="Unassembled WGS sequence"/>
</dbReference>
<evidence type="ECO:0000256" key="11">
    <source>
        <dbReference type="RuleBase" id="RU363075"/>
    </source>
</evidence>
<comment type="subcellular location">
    <subcellularLocation>
        <location evidence="1 11">Endoplasmic reticulum membrane</location>
        <topology evidence="1 11">Multi-pass membrane protein</topology>
    </subcellularLocation>
</comment>
<feature type="transmembrane region" description="Helical" evidence="11">
    <location>
        <begin position="92"/>
        <end position="111"/>
    </location>
</feature>
<evidence type="ECO:0000256" key="5">
    <source>
        <dbReference type="ARBA" id="ARBA00022679"/>
    </source>
</evidence>
<evidence type="ECO:0000313" key="12">
    <source>
        <dbReference type="EMBL" id="CAD7284256.1"/>
    </source>
</evidence>
<comment type="similarity">
    <text evidence="10">Belongs to the glycosyltransferase 22 family. PIGZ subfamily.</text>
</comment>
<name>A0A7R9C257_9CRUS</name>
<dbReference type="PANTHER" id="PTHR22760">
    <property type="entry name" value="GLYCOSYLTRANSFERASE"/>
    <property type="match status" value="1"/>
</dbReference>
<evidence type="ECO:0000256" key="7">
    <source>
        <dbReference type="ARBA" id="ARBA00022824"/>
    </source>
</evidence>
<dbReference type="InterPro" id="IPR005599">
    <property type="entry name" value="GPI_mannosylTrfase"/>
</dbReference>
<keyword evidence="6 11" id="KW-0812">Transmembrane</keyword>
<gene>
    <name evidence="12" type="ORF">NMOB1V02_LOCUS11863</name>
</gene>
<keyword evidence="5" id="KW-0808">Transferase</keyword>
<dbReference type="GO" id="GO:0006506">
    <property type="term" value="P:GPI anchor biosynthetic process"/>
    <property type="evidence" value="ECO:0007669"/>
    <property type="project" value="UniProtKB-KW"/>
</dbReference>
<evidence type="ECO:0000256" key="3">
    <source>
        <dbReference type="ARBA" id="ARBA00022502"/>
    </source>
</evidence>
<keyword evidence="3" id="KW-0337">GPI-anchor biosynthesis</keyword>
<feature type="transmembrane region" description="Helical" evidence="11">
    <location>
        <begin position="239"/>
        <end position="258"/>
    </location>
</feature>
<keyword evidence="8 11" id="KW-1133">Transmembrane helix</keyword>
<protein>
    <recommendedName>
        <fullName evidence="11">Mannosyltransferase</fullName>
        <ecNumber evidence="11">2.4.1.-</ecNumber>
    </recommendedName>
</protein>
<dbReference type="EMBL" id="CAJPEX010007499">
    <property type="protein sequence ID" value="CAG0924408.1"/>
    <property type="molecule type" value="Genomic_DNA"/>
</dbReference>
<organism evidence="12">
    <name type="scientific">Notodromas monacha</name>
    <dbReference type="NCBI Taxonomy" id="399045"/>
    <lineage>
        <taxon>Eukaryota</taxon>
        <taxon>Metazoa</taxon>
        <taxon>Ecdysozoa</taxon>
        <taxon>Arthropoda</taxon>
        <taxon>Crustacea</taxon>
        <taxon>Oligostraca</taxon>
        <taxon>Ostracoda</taxon>
        <taxon>Podocopa</taxon>
        <taxon>Podocopida</taxon>
        <taxon>Cypridocopina</taxon>
        <taxon>Cypridoidea</taxon>
        <taxon>Cyprididae</taxon>
        <taxon>Notodromas</taxon>
    </lineage>
</organism>
<dbReference type="EMBL" id="OA889536">
    <property type="protein sequence ID" value="CAD7284256.1"/>
    <property type="molecule type" value="Genomic_DNA"/>
</dbReference>
<dbReference type="GO" id="GO:0000026">
    <property type="term" value="F:alpha-1,2-mannosyltransferase activity"/>
    <property type="evidence" value="ECO:0007669"/>
    <property type="project" value="TreeGrafter"/>
</dbReference>
<feature type="transmembrane region" description="Helical" evidence="11">
    <location>
        <begin position="150"/>
        <end position="169"/>
    </location>
</feature>
<keyword evidence="4 11" id="KW-0328">Glycosyltransferase</keyword>
<dbReference type="EC" id="2.4.1.-" evidence="11"/>
<keyword evidence="13" id="KW-1185">Reference proteome</keyword>
<evidence type="ECO:0000256" key="10">
    <source>
        <dbReference type="ARBA" id="ARBA00038466"/>
    </source>
</evidence>
<feature type="non-terminal residue" evidence="12">
    <location>
        <position position="1"/>
    </location>
</feature>
<evidence type="ECO:0000256" key="4">
    <source>
        <dbReference type="ARBA" id="ARBA00022676"/>
    </source>
</evidence>
<reference evidence="12" key="1">
    <citation type="submission" date="2020-11" db="EMBL/GenBank/DDBJ databases">
        <authorList>
            <person name="Tran Van P."/>
        </authorList>
    </citation>
    <scope>NUCLEOTIDE SEQUENCE</scope>
</reference>
<keyword evidence="7 11" id="KW-0256">Endoplasmic reticulum</keyword>
<evidence type="ECO:0000256" key="6">
    <source>
        <dbReference type="ARBA" id="ARBA00022692"/>
    </source>
</evidence>
<comment type="pathway">
    <text evidence="2">Glycolipid biosynthesis; glycosylphosphatidylinositol-anchor biosynthesis.</text>
</comment>
<evidence type="ECO:0000313" key="13">
    <source>
        <dbReference type="Proteomes" id="UP000678499"/>
    </source>
</evidence>
<proteinExistence type="inferred from homology"/>
<dbReference type="Pfam" id="PF03901">
    <property type="entry name" value="Glyco_transf_22"/>
    <property type="match status" value="1"/>
</dbReference>